<name>A0A4Z2F3V5_9TELE</name>
<evidence type="ECO:0000256" key="1">
    <source>
        <dbReference type="SAM" id="MobiDB-lite"/>
    </source>
</evidence>
<feature type="region of interest" description="Disordered" evidence="1">
    <location>
        <begin position="32"/>
        <end position="74"/>
    </location>
</feature>
<sequence>MALSTGDSGWYILASSPGGRLGCDSARGLSPNHRLGSSGGFSRDSSSDLLMSEGTRKEGGSKATGVTLQGPERKAGDSLSIRQISATALKTTLEKLTVILMVFMLGSCSSSGLCCGV</sequence>
<proteinExistence type="predicted"/>
<dbReference type="AlphaFoldDB" id="A0A4Z2F3V5"/>
<reference evidence="2 3" key="1">
    <citation type="submission" date="2019-03" db="EMBL/GenBank/DDBJ databases">
        <title>First draft genome of Liparis tanakae, snailfish: a comprehensive survey of snailfish specific genes.</title>
        <authorList>
            <person name="Kim W."/>
            <person name="Song I."/>
            <person name="Jeong J.-H."/>
            <person name="Kim D."/>
            <person name="Kim S."/>
            <person name="Ryu S."/>
            <person name="Song J.Y."/>
            <person name="Lee S.K."/>
        </authorList>
    </citation>
    <scope>NUCLEOTIDE SEQUENCE [LARGE SCALE GENOMIC DNA]</scope>
    <source>
        <tissue evidence="2">Muscle</tissue>
    </source>
</reference>
<accession>A0A4Z2F3V5</accession>
<dbReference type="Proteomes" id="UP000314294">
    <property type="component" value="Unassembled WGS sequence"/>
</dbReference>
<evidence type="ECO:0000313" key="3">
    <source>
        <dbReference type="Proteomes" id="UP000314294"/>
    </source>
</evidence>
<feature type="compositionally biased region" description="Low complexity" evidence="1">
    <location>
        <begin position="34"/>
        <end position="50"/>
    </location>
</feature>
<organism evidence="2 3">
    <name type="scientific">Liparis tanakae</name>
    <name type="common">Tanaka's snailfish</name>
    <dbReference type="NCBI Taxonomy" id="230148"/>
    <lineage>
        <taxon>Eukaryota</taxon>
        <taxon>Metazoa</taxon>
        <taxon>Chordata</taxon>
        <taxon>Craniata</taxon>
        <taxon>Vertebrata</taxon>
        <taxon>Euteleostomi</taxon>
        <taxon>Actinopterygii</taxon>
        <taxon>Neopterygii</taxon>
        <taxon>Teleostei</taxon>
        <taxon>Neoteleostei</taxon>
        <taxon>Acanthomorphata</taxon>
        <taxon>Eupercaria</taxon>
        <taxon>Perciformes</taxon>
        <taxon>Cottioidei</taxon>
        <taxon>Cottales</taxon>
        <taxon>Liparidae</taxon>
        <taxon>Liparis</taxon>
    </lineage>
</organism>
<keyword evidence="3" id="KW-1185">Reference proteome</keyword>
<comment type="caution">
    <text evidence="2">The sequence shown here is derived from an EMBL/GenBank/DDBJ whole genome shotgun (WGS) entry which is preliminary data.</text>
</comment>
<evidence type="ECO:0000313" key="2">
    <source>
        <dbReference type="EMBL" id="TNN35916.1"/>
    </source>
</evidence>
<gene>
    <name evidence="2" type="ORF">EYF80_053923</name>
</gene>
<protein>
    <submittedName>
        <fullName evidence="2">Uncharacterized protein</fullName>
    </submittedName>
</protein>
<dbReference type="EMBL" id="SRLO01001687">
    <property type="protein sequence ID" value="TNN35916.1"/>
    <property type="molecule type" value="Genomic_DNA"/>
</dbReference>